<dbReference type="AlphaFoldDB" id="A0A508YSM6"/>
<dbReference type="EMBL" id="CABFNH010000014">
    <property type="protein sequence ID" value="VTZ90359.1"/>
    <property type="molecule type" value="Genomic_DNA"/>
</dbReference>
<evidence type="ECO:0000313" key="1">
    <source>
        <dbReference type="EMBL" id="VTZ90359.1"/>
    </source>
</evidence>
<dbReference type="Proteomes" id="UP000365705">
    <property type="component" value="Unassembled WGS sequence"/>
</dbReference>
<organism evidence="1 2">
    <name type="scientific">Limosilactobacillus mucosae</name>
    <name type="common">Lactobacillus mucosae</name>
    <dbReference type="NCBI Taxonomy" id="97478"/>
    <lineage>
        <taxon>Bacteria</taxon>
        <taxon>Bacillati</taxon>
        <taxon>Bacillota</taxon>
        <taxon>Bacilli</taxon>
        <taxon>Lactobacillales</taxon>
        <taxon>Lactobacillaceae</taxon>
        <taxon>Limosilactobacillus</taxon>
    </lineage>
</organism>
<accession>A0A508YSM6</accession>
<protein>
    <submittedName>
        <fullName evidence="1">Uncharacterized protein</fullName>
    </submittedName>
</protein>
<gene>
    <name evidence="1" type="ORF">LMUP508_01144</name>
</gene>
<sequence>MSRKQPKRRILVKQLLQHGQVWFIGRYGYTAWKNVALNLNDRKNIRLGWALKDRSFDYFIKMQMLSEQLRVHNAMGDTIVAQAIRERLRDTCYEYTKYRLNRYDYIEELLTKYDRRKLRGFK</sequence>
<evidence type="ECO:0000313" key="2">
    <source>
        <dbReference type="Proteomes" id="UP000365705"/>
    </source>
</evidence>
<proteinExistence type="predicted"/>
<dbReference type="RefSeq" id="WP_143113048.1">
    <property type="nucleotide sequence ID" value="NZ_CABFNH010000014.1"/>
</dbReference>
<name>A0A508YSM6_LIMMU</name>
<reference evidence="1 2" key="1">
    <citation type="submission" date="2019-06" db="EMBL/GenBank/DDBJ databases">
        <authorList>
            <person name="Rodrigo-Torres L."/>
            <person name="Arahal R. D."/>
            <person name="Lucena T."/>
        </authorList>
    </citation>
    <scope>NUCLEOTIDE SEQUENCE [LARGE SCALE GENOMIC DNA]</scope>
    <source>
        <strain evidence="1 2">INIA P508</strain>
    </source>
</reference>